<sequence length="373" mass="38777">MSVRPPWARLWLPLHTSPPVPAWVFRSLVRRPRLGVRGGGVEKGWVRWPVAGRRGFLFENWQVRRWCSDGRGKRDIYILAIPSSMSPSDLTSASTSTSTWAFACSLSFWGSSSFAVSLSSVVASATLTGTLACSFTVSATISSASSVATSMVADASPLAVMLSCASGSSTSSYFSSATSSIGRFRGLLARESLPCPLNAPKTRPRMEPVVDGLVDGGSGAAAGTMTSIGAMGATGAEWISPNMGSWEAARRGEVAGIKGRLKGGGGVAARWSDLNRFEARADCVTPGTGAAAAAGGPEDDGEAGSGASMKWRAPFLMVTCFFLVAGAAGVEARLAVRVGELLNLAMKLISKSRPDCLCCVWAVGSVDSGGRFT</sequence>
<evidence type="ECO:0000313" key="2">
    <source>
        <dbReference type="Proteomes" id="UP000272025"/>
    </source>
</evidence>
<name>A0A3N2PNU4_SODAK</name>
<keyword evidence="2" id="KW-1185">Reference proteome</keyword>
<gene>
    <name evidence="1" type="ORF">SODALDRAFT_59102</name>
</gene>
<organism evidence="1 2">
    <name type="scientific">Sodiomyces alkalinus (strain CBS 110278 / VKM F-3762 / F11)</name>
    <name type="common">Alkaliphilic filamentous fungus</name>
    <dbReference type="NCBI Taxonomy" id="1314773"/>
    <lineage>
        <taxon>Eukaryota</taxon>
        <taxon>Fungi</taxon>
        <taxon>Dikarya</taxon>
        <taxon>Ascomycota</taxon>
        <taxon>Pezizomycotina</taxon>
        <taxon>Sordariomycetes</taxon>
        <taxon>Hypocreomycetidae</taxon>
        <taxon>Glomerellales</taxon>
        <taxon>Plectosphaerellaceae</taxon>
        <taxon>Sodiomyces</taxon>
    </lineage>
</organism>
<protein>
    <submittedName>
        <fullName evidence="1">Uncharacterized protein</fullName>
    </submittedName>
</protein>
<dbReference type="AlphaFoldDB" id="A0A3N2PNU4"/>
<dbReference type="GeneID" id="39583990"/>
<dbReference type="EMBL" id="ML119060">
    <property type="protein sequence ID" value="ROT36169.1"/>
    <property type="molecule type" value="Genomic_DNA"/>
</dbReference>
<evidence type="ECO:0000313" key="1">
    <source>
        <dbReference type="EMBL" id="ROT36169.1"/>
    </source>
</evidence>
<dbReference type="RefSeq" id="XP_028463975.1">
    <property type="nucleotide sequence ID" value="XM_028615513.1"/>
</dbReference>
<proteinExistence type="predicted"/>
<accession>A0A3N2PNU4</accession>
<reference evidence="1 2" key="1">
    <citation type="journal article" date="2018" name="Mol. Ecol.">
        <title>The obligate alkalophilic soda-lake fungus Sodiomyces alkalinus has shifted to a protein diet.</title>
        <authorList>
            <person name="Grum-Grzhimaylo A.A."/>
            <person name="Falkoski D.L."/>
            <person name="van den Heuvel J."/>
            <person name="Valero-Jimenez C.A."/>
            <person name="Min B."/>
            <person name="Choi I.G."/>
            <person name="Lipzen A."/>
            <person name="Daum C.G."/>
            <person name="Aanen D.K."/>
            <person name="Tsang A."/>
            <person name="Henrissat B."/>
            <person name="Bilanenko E.N."/>
            <person name="de Vries R.P."/>
            <person name="van Kan J.A.L."/>
            <person name="Grigoriev I.V."/>
            <person name="Debets A.J.M."/>
        </authorList>
    </citation>
    <scope>NUCLEOTIDE SEQUENCE [LARGE SCALE GENOMIC DNA]</scope>
    <source>
        <strain evidence="1 2">F11</strain>
    </source>
</reference>
<dbReference type="Proteomes" id="UP000272025">
    <property type="component" value="Unassembled WGS sequence"/>
</dbReference>